<accession>S8F9W5</accession>
<dbReference type="InterPro" id="IPR005135">
    <property type="entry name" value="Endo/exonuclease/phosphatase"/>
</dbReference>
<feature type="compositionally biased region" description="Polar residues" evidence="1">
    <location>
        <begin position="100"/>
        <end position="115"/>
    </location>
</feature>
<gene>
    <name evidence="3" type="ORF">FOMPIDRAFT_1054228</name>
</gene>
<dbReference type="HOGENOM" id="CLU_403341_0_0_1"/>
<feature type="compositionally biased region" description="Polar residues" evidence="1">
    <location>
        <begin position="385"/>
        <end position="398"/>
    </location>
</feature>
<feature type="region of interest" description="Disordered" evidence="1">
    <location>
        <begin position="80"/>
        <end position="115"/>
    </location>
</feature>
<evidence type="ECO:0000256" key="1">
    <source>
        <dbReference type="SAM" id="MobiDB-lite"/>
    </source>
</evidence>
<dbReference type="InterPro" id="IPR036691">
    <property type="entry name" value="Endo/exonu/phosph_ase_sf"/>
</dbReference>
<name>S8F9W5_FOMSC</name>
<dbReference type="Pfam" id="PF03372">
    <property type="entry name" value="Exo_endo_phos"/>
    <property type="match status" value="1"/>
</dbReference>
<dbReference type="Gene3D" id="3.60.10.10">
    <property type="entry name" value="Endonuclease/exonuclease/phosphatase"/>
    <property type="match status" value="1"/>
</dbReference>
<proteinExistence type="predicted"/>
<dbReference type="GO" id="GO:0003824">
    <property type="term" value="F:catalytic activity"/>
    <property type="evidence" value="ECO:0007669"/>
    <property type="project" value="InterPro"/>
</dbReference>
<dbReference type="STRING" id="743788.S8F9W5"/>
<protein>
    <recommendedName>
        <fullName evidence="2">Endonuclease/exonuclease/phosphatase domain-containing protein</fullName>
    </recommendedName>
</protein>
<keyword evidence="4" id="KW-1185">Reference proteome</keyword>
<reference evidence="3 4" key="1">
    <citation type="journal article" date="2012" name="Science">
        <title>The Paleozoic origin of enzymatic lignin decomposition reconstructed from 31 fungal genomes.</title>
        <authorList>
            <person name="Floudas D."/>
            <person name="Binder M."/>
            <person name="Riley R."/>
            <person name="Barry K."/>
            <person name="Blanchette R.A."/>
            <person name="Henrissat B."/>
            <person name="Martinez A.T."/>
            <person name="Otillar R."/>
            <person name="Spatafora J.W."/>
            <person name="Yadav J.S."/>
            <person name="Aerts A."/>
            <person name="Benoit I."/>
            <person name="Boyd A."/>
            <person name="Carlson A."/>
            <person name="Copeland A."/>
            <person name="Coutinho P.M."/>
            <person name="de Vries R.P."/>
            <person name="Ferreira P."/>
            <person name="Findley K."/>
            <person name="Foster B."/>
            <person name="Gaskell J."/>
            <person name="Glotzer D."/>
            <person name="Gorecki P."/>
            <person name="Heitman J."/>
            <person name="Hesse C."/>
            <person name="Hori C."/>
            <person name="Igarashi K."/>
            <person name="Jurgens J.A."/>
            <person name="Kallen N."/>
            <person name="Kersten P."/>
            <person name="Kohler A."/>
            <person name="Kuees U."/>
            <person name="Kumar T.K.A."/>
            <person name="Kuo A."/>
            <person name="LaButti K."/>
            <person name="Larrondo L.F."/>
            <person name="Lindquist E."/>
            <person name="Ling A."/>
            <person name="Lombard V."/>
            <person name="Lucas S."/>
            <person name="Lundell T."/>
            <person name="Martin R."/>
            <person name="McLaughlin D.J."/>
            <person name="Morgenstern I."/>
            <person name="Morin E."/>
            <person name="Murat C."/>
            <person name="Nagy L.G."/>
            <person name="Nolan M."/>
            <person name="Ohm R.A."/>
            <person name="Patyshakuliyeva A."/>
            <person name="Rokas A."/>
            <person name="Ruiz-Duenas F.J."/>
            <person name="Sabat G."/>
            <person name="Salamov A."/>
            <person name="Samejima M."/>
            <person name="Schmutz J."/>
            <person name="Slot J.C."/>
            <person name="St John F."/>
            <person name="Stenlid J."/>
            <person name="Sun H."/>
            <person name="Sun S."/>
            <person name="Syed K."/>
            <person name="Tsang A."/>
            <person name="Wiebenga A."/>
            <person name="Young D."/>
            <person name="Pisabarro A."/>
            <person name="Eastwood D.C."/>
            <person name="Martin F."/>
            <person name="Cullen D."/>
            <person name="Grigoriev I.V."/>
            <person name="Hibbett D.S."/>
        </authorList>
    </citation>
    <scope>NUCLEOTIDE SEQUENCE</scope>
    <source>
        <strain evidence="4">FP-58527</strain>
    </source>
</reference>
<feature type="region of interest" description="Disordered" evidence="1">
    <location>
        <begin position="328"/>
        <end position="398"/>
    </location>
</feature>
<sequence length="682" mass="73789">MQPPRLNAQASASTPLRLLQAPADQIESVTMTHSADEGNLHDLDHLLQASDSAPDSTCMHSPPGPAAQRLTRSLSAAACLPVPAGEPGPSPKKGRARTKAVSTGINASQSATSDSLTLVDYGSESTAKAQLPLVRENIARTFNAITSLRTDFEQHQRATTETLARSASTLENLSDSLADRVLNCLSDNLDHIVRESIQKEDGHMAARMARLEQAHNALTDRSQAQMHALTEAINSTTSGTTQTFKSLENITSQYGALSKLVDEVQDTVAGLRDMYREEATLAVPPLAAPPLVAGRALPPPPLVPLPPALPLPPVMAPVQPSMPIHYQPPMPLSLPGQAQSMPGHHEPHNPVPTAPSLQPGPYTLGRGNTGGPPPKRQRTAGRPPYNNTRTANVNHQPQNPAHLMYVSFGPMQWSTTPSVARDQFFVVTEEARRKARTADEWVYDVSLDADPLYVRVVFRSWLQANGFVGAWTAVRTPPYASMTARLIPASHTSSLQLGCWNIHGNLPLRMTDPTFCQALTRFDVVMLQETHMRRGQQDQLPVLPGFDLYVVSQPDMPGMGSQGGSVVTYVRSHLQAKQVLHESSPDILVLSIGNLIVVNVYIPPAQSHWFQLADVGPFERLSQVLAQVTADATLQVVVMGDLNARTGSLATDPLVCRISPDDQFRTSIVCNAVHPSNRAEPP</sequence>
<dbReference type="AlphaFoldDB" id="S8F9W5"/>
<dbReference type="OrthoDB" id="2758042at2759"/>
<feature type="domain" description="Endonuclease/exonuclease/phosphatase" evidence="2">
    <location>
        <begin position="500"/>
        <end position="646"/>
    </location>
</feature>
<dbReference type="EMBL" id="KE504208">
    <property type="protein sequence ID" value="EPS95419.1"/>
    <property type="molecule type" value="Genomic_DNA"/>
</dbReference>
<evidence type="ECO:0000313" key="4">
    <source>
        <dbReference type="Proteomes" id="UP000015241"/>
    </source>
</evidence>
<dbReference type="SUPFAM" id="SSF56219">
    <property type="entry name" value="DNase I-like"/>
    <property type="match status" value="1"/>
</dbReference>
<dbReference type="InParanoid" id="S8F9W5"/>
<evidence type="ECO:0000313" key="3">
    <source>
        <dbReference type="EMBL" id="EPS95419.1"/>
    </source>
</evidence>
<dbReference type="Proteomes" id="UP000015241">
    <property type="component" value="Unassembled WGS sequence"/>
</dbReference>
<organism evidence="3 4">
    <name type="scientific">Fomitopsis schrenkii</name>
    <name type="common">Brown rot fungus</name>
    <dbReference type="NCBI Taxonomy" id="2126942"/>
    <lineage>
        <taxon>Eukaryota</taxon>
        <taxon>Fungi</taxon>
        <taxon>Dikarya</taxon>
        <taxon>Basidiomycota</taxon>
        <taxon>Agaricomycotina</taxon>
        <taxon>Agaricomycetes</taxon>
        <taxon>Polyporales</taxon>
        <taxon>Fomitopsis</taxon>
    </lineage>
</organism>
<evidence type="ECO:0000259" key="2">
    <source>
        <dbReference type="Pfam" id="PF03372"/>
    </source>
</evidence>